<dbReference type="SUPFAM" id="SSF56219">
    <property type="entry name" value="DNase I-like"/>
    <property type="match status" value="1"/>
</dbReference>
<organism evidence="1 2">
    <name type="scientific">Thlaspi arvense</name>
    <name type="common">Field penny-cress</name>
    <dbReference type="NCBI Taxonomy" id="13288"/>
    <lineage>
        <taxon>Eukaryota</taxon>
        <taxon>Viridiplantae</taxon>
        <taxon>Streptophyta</taxon>
        <taxon>Embryophyta</taxon>
        <taxon>Tracheophyta</taxon>
        <taxon>Spermatophyta</taxon>
        <taxon>Magnoliopsida</taxon>
        <taxon>eudicotyledons</taxon>
        <taxon>Gunneridae</taxon>
        <taxon>Pentapetalae</taxon>
        <taxon>rosids</taxon>
        <taxon>malvids</taxon>
        <taxon>Brassicales</taxon>
        <taxon>Brassicaceae</taxon>
        <taxon>Thlaspideae</taxon>
        <taxon>Thlaspi</taxon>
    </lineage>
</organism>
<dbReference type="PANTHER" id="PTHR33710">
    <property type="entry name" value="BNAC02G09200D PROTEIN"/>
    <property type="match status" value="1"/>
</dbReference>
<dbReference type="PANTHER" id="PTHR33710:SF86">
    <property type="entry name" value="VIRAL MOVEMENT PROTEIN"/>
    <property type="match status" value="1"/>
</dbReference>
<protein>
    <recommendedName>
        <fullName evidence="3">Reverse transcriptase zinc-binding domain-containing protein</fullName>
    </recommendedName>
</protein>
<evidence type="ECO:0008006" key="3">
    <source>
        <dbReference type="Google" id="ProtNLM"/>
    </source>
</evidence>
<proteinExistence type="predicted"/>
<dbReference type="Gene3D" id="3.60.10.10">
    <property type="entry name" value="Endonuclease/exonuclease/phosphatase"/>
    <property type="match status" value="1"/>
</dbReference>
<feature type="non-terminal residue" evidence="1">
    <location>
        <position position="559"/>
    </location>
</feature>
<dbReference type="AlphaFoldDB" id="A0AAU9SD78"/>
<dbReference type="InterPro" id="IPR036691">
    <property type="entry name" value="Endo/exonu/phosph_ase_sf"/>
</dbReference>
<gene>
    <name evidence="1" type="ORF">TAV2_LOCUS13269</name>
</gene>
<evidence type="ECO:0000313" key="1">
    <source>
        <dbReference type="EMBL" id="CAH2060585.1"/>
    </source>
</evidence>
<name>A0AAU9SD78_THLAR</name>
<sequence>RSLWEKLGRINATTPVSRFPWAVVGDFNQILRSNQHSNHLARDVDVSGIEEFNLAIQEAEIFEAQRKDLAYTWWNNQEINPISTKIDHAFINQHLAQKFLNSFSDFLAPDQSDHASCFVKGELLNLSSSSITLWTTLFMKNLLGKLGSAWKSKAPTSLSLRDPSSFLSHGISARVKDQEAKLSALQQSLLTNTDVETVCLEHLERAKWHTLASAEEKYYRQKSRVQWHHLGARDTSFYHKTVIQRASRNHIHFLRDFNDRLIGSAEEINSHSTESMVQHKQVLVDYICCEICNGESASFWFDVWTDIVPLITFVGELGPRQMRIRKDARVLEATRNGLWHLPAVRSQEMEVLQINITGISPPCSARGEDCFFWRQANGTFGPFFSSKVTWEYLRTHSPIQSWHKNMFLEAPSGLRWHCCEDCLQRIDSEQTCVLCSSGIETHHHLFFECGFCFAVWLHFALNVWPNPPSDFHSAAAWITLACSPASPQASSIIKLIFQSAIYLIWKEKNAHIFSAISTSPYNICFSLDRLVRDCLLSIPSRSHSSVSMLEFYFSCIRPP</sequence>
<dbReference type="EMBL" id="OU466860">
    <property type="protein sequence ID" value="CAH2060585.1"/>
    <property type="molecule type" value="Genomic_DNA"/>
</dbReference>
<accession>A0AAU9SD78</accession>
<reference evidence="1 2" key="1">
    <citation type="submission" date="2022-03" db="EMBL/GenBank/DDBJ databases">
        <authorList>
            <person name="Nunn A."/>
            <person name="Chopra R."/>
            <person name="Nunn A."/>
            <person name="Contreras Garrido A."/>
        </authorList>
    </citation>
    <scope>NUCLEOTIDE SEQUENCE [LARGE SCALE GENOMIC DNA]</scope>
</reference>
<feature type="non-terminal residue" evidence="1">
    <location>
        <position position="1"/>
    </location>
</feature>
<dbReference type="Proteomes" id="UP000836841">
    <property type="component" value="Chromosome 4"/>
</dbReference>
<evidence type="ECO:0000313" key="2">
    <source>
        <dbReference type="Proteomes" id="UP000836841"/>
    </source>
</evidence>
<keyword evidence="2" id="KW-1185">Reference proteome</keyword>